<comment type="similarity">
    <text evidence="1">Belongs to the CACTIN family.</text>
</comment>
<dbReference type="GO" id="GO:0005681">
    <property type="term" value="C:spliceosomal complex"/>
    <property type="evidence" value="ECO:0007669"/>
    <property type="project" value="TreeGrafter"/>
</dbReference>
<gene>
    <name evidence="7" type="primary">LOC103717418</name>
</gene>
<dbReference type="GO" id="GO:0005737">
    <property type="term" value="C:cytoplasm"/>
    <property type="evidence" value="ECO:0007669"/>
    <property type="project" value="TreeGrafter"/>
</dbReference>
<evidence type="ECO:0000313" key="7">
    <source>
        <dbReference type="RefSeq" id="XP_008804016.1"/>
    </source>
</evidence>
<dbReference type="GeneID" id="103717418"/>
<dbReference type="SMART" id="SM01050">
    <property type="entry name" value="CactinC_cactus"/>
    <property type="match status" value="1"/>
</dbReference>
<name>A0A8B7CQ80_PHODC</name>
<proteinExistence type="inferred from homology"/>
<dbReference type="PANTHER" id="PTHR21737:SF18">
    <property type="entry name" value="SPLICING FACTOR CACTIN"/>
    <property type="match status" value="1"/>
</dbReference>
<dbReference type="Pfam" id="PF10312">
    <property type="entry name" value="Cactin_mid"/>
    <property type="match status" value="1"/>
</dbReference>
<dbReference type="PANTHER" id="PTHR21737">
    <property type="entry name" value="POLYGLUTAMINE BINDING PROTEIN 1/MARVEL MEMBRANE-ASSOCIATING DOMAIN CONTAINING 3"/>
    <property type="match status" value="1"/>
</dbReference>
<dbReference type="KEGG" id="pda:103717418"/>
<feature type="domain" description="Splicing factor Cactin C-terminal" evidence="4">
    <location>
        <begin position="315"/>
        <end position="426"/>
    </location>
</feature>
<evidence type="ECO:0000256" key="3">
    <source>
        <dbReference type="SAM" id="Coils"/>
    </source>
</evidence>
<dbReference type="RefSeq" id="XP_008804016.1">
    <property type="nucleotide sequence ID" value="XM_008805794.4"/>
</dbReference>
<sequence>MAKEAVAEEKQVLRKALTVAKKLESQGFHTFVWRKKIDLDLARGRRTLNLSLKSEKKRCLERLQEIEKLKKTRIDRAADNARREGERRIAARALSDAEFEDLRKKEAEFVLNQSKIRSEIRLREGRPKPIDILCKILDGWEDLDVEIDDASSVFEDLPVKELEELREDIECRLDIDREHTRFWEAVQVVCDWKITEARTKEDDRCCFYSCVEVDVKSLLQKKTFDELNSMQLEVESRMRSGEAEVIEYWEAVAELIKIHKATRYLEEFYISRMKPKEKRLGSSEAEKENIDDLADDHVESEEVGAMEEVNPDSSVQWKKPKYVARVHCGYEWNKYNRVHYDHDHPPPKAVQGYKFDIYYPELVGKAPQYIVEKDGSSTETCLLRFHARTPYQDVAFRIINKEWDYTRRRGFKSTFDHVVVGLHAGYDQIIGPS</sequence>
<dbReference type="GO" id="GO:0045292">
    <property type="term" value="P:mRNA cis splicing, via spliceosome"/>
    <property type="evidence" value="ECO:0007669"/>
    <property type="project" value="TreeGrafter"/>
</dbReference>
<accession>A0A8B7CQ80</accession>
<dbReference type="InterPro" id="IPR019134">
    <property type="entry name" value="Cactin_C"/>
</dbReference>
<dbReference type="Pfam" id="PF09732">
    <property type="entry name" value="CactinC_cactus"/>
    <property type="match status" value="1"/>
</dbReference>
<dbReference type="OrthoDB" id="768854at2759"/>
<keyword evidence="6" id="KW-1185">Reference proteome</keyword>
<dbReference type="AlphaFoldDB" id="A0A8B7CQ80"/>
<evidence type="ECO:0000256" key="2">
    <source>
        <dbReference type="ARBA" id="ARBA00034534"/>
    </source>
</evidence>
<evidence type="ECO:0000259" key="5">
    <source>
        <dbReference type="Pfam" id="PF10312"/>
    </source>
</evidence>
<feature type="coiled-coil region" evidence="3">
    <location>
        <begin position="6"/>
        <end position="69"/>
    </location>
</feature>
<evidence type="ECO:0000259" key="4">
    <source>
        <dbReference type="Pfam" id="PF09732"/>
    </source>
</evidence>
<keyword evidence="3" id="KW-0175">Coiled coil</keyword>
<organism evidence="6 7">
    <name type="scientific">Phoenix dactylifera</name>
    <name type="common">Date palm</name>
    <dbReference type="NCBI Taxonomy" id="42345"/>
    <lineage>
        <taxon>Eukaryota</taxon>
        <taxon>Viridiplantae</taxon>
        <taxon>Streptophyta</taxon>
        <taxon>Embryophyta</taxon>
        <taxon>Tracheophyta</taxon>
        <taxon>Spermatophyta</taxon>
        <taxon>Magnoliopsida</taxon>
        <taxon>Liliopsida</taxon>
        <taxon>Arecaceae</taxon>
        <taxon>Coryphoideae</taxon>
        <taxon>Phoeniceae</taxon>
        <taxon>Phoenix</taxon>
    </lineage>
</organism>
<feature type="domain" description="Splicing factor cactin central" evidence="5">
    <location>
        <begin position="95"/>
        <end position="268"/>
    </location>
</feature>
<evidence type="ECO:0000313" key="6">
    <source>
        <dbReference type="Proteomes" id="UP000228380"/>
    </source>
</evidence>
<dbReference type="InterPro" id="IPR018816">
    <property type="entry name" value="Cactin_central"/>
</dbReference>
<reference evidence="7" key="1">
    <citation type="submission" date="2025-08" db="UniProtKB">
        <authorList>
            <consortium name="RefSeq"/>
        </authorList>
    </citation>
    <scope>IDENTIFICATION</scope>
    <source>
        <tissue evidence="7">Young leaves</tissue>
    </source>
</reference>
<dbReference type="Proteomes" id="UP000228380">
    <property type="component" value="Unplaced"/>
</dbReference>
<protein>
    <recommendedName>
        <fullName evidence="2">Splicing factor Cactin</fullName>
    </recommendedName>
</protein>
<evidence type="ECO:0000256" key="1">
    <source>
        <dbReference type="ARBA" id="ARBA00006895"/>
    </source>
</evidence>